<dbReference type="Ensembl" id="ENSLACT00000002397.1">
    <property type="protein sequence ID" value="ENSLACP00000002377.1"/>
    <property type="gene ID" value="ENSLACG00000002124.1"/>
</dbReference>
<evidence type="ECO:0000256" key="5">
    <source>
        <dbReference type="ARBA" id="ARBA00023125"/>
    </source>
</evidence>
<keyword evidence="11" id="KW-1185">Reference proteome</keyword>
<dbReference type="OMA" id="VLETVMW"/>
<evidence type="ECO:0000256" key="7">
    <source>
        <dbReference type="SAM" id="Coils"/>
    </source>
</evidence>
<dbReference type="STRING" id="7897.ENSLACP00000002377"/>
<feature type="region of interest" description="Disordered" evidence="8">
    <location>
        <begin position="87"/>
        <end position="113"/>
    </location>
</feature>
<feature type="domain" description="THAP-type" evidence="9">
    <location>
        <begin position="1"/>
        <end position="76"/>
    </location>
</feature>
<accession>H2ZYA6</accession>
<protein>
    <submittedName>
        <fullName evidence="10">X-ray repair cross complementing 2</fullName>
    </submittedName>
</protein>
<dbReference type="InterPro" id="IPR027806">
    <property type="entry name" value="HARBI1_dom"/>
</dbReference>
<sequence length="477" mass="54017">MGMFCCASGCNNRYGKVPGVSFYRIPTNPVRRQQWVSAIKREGWQPTRHTRLCSAHFVSGVKSDNPLAPNYIPSIFSYISNSHKRKLESRVDTDKQHSETTKKKGARIGNYRNCNTGNDASACKDRDSSNEKTNTAKGLGDLHATKKSVNVSCLTDENYVTIQQVMMKLRTLQERCRHLEDVIQDLKLDENVIRSNPEMLPFYTGLASFDELSKVYEIISPCITESSTFLLSKFQKLLLTLMKLKLNLKFQDLAYRFRVSKTTAANVFHATLYILYMRLSFLIVWPEREELLKMMPIDFQELFKDRVAAVTDCFELSLERSSRKEYAQSCSNEENHPTLKFLIGITPQGTISFVSKAWGGQVSDEMCTESCGILNNLLPGDVLVSNRGIRCAELKASVDGKPQLVRASIDSSPQLFRLRMHMKNVIGHMRKKYAILQGTLPINLSTVKQGYNVRTLDMIVFICAALTNMTPGVVKLE</sequence>
<evidence type="ECO:0000313" key="10">
    <source>
        <dbReference type="Ensembl" id="ENSLACP00000002377.1"/>
    </source>
</evidence>
<comment type="cofactor">
    <cofactor evidence="1">
        <name>a divalent metal cation</name>
        <dbReference type="ChEBI" id="CHEBI:60240"/>
    </cofactor>
</comment>
<keyword evidence="4" id="KW-0862">Zinc</keyword>
<dbReference type="eggNOG" id="ENOG502RXBE">
    <property type="taxonomic scope" value="Eukaryota"/>
</dbReference>
<evidence type="ECO:0000259" key="9">
    <source>
        <dbReference type="PROSITE" id="PS50950"/>
    </source>
</evidence>
<dbReference type="InterPro" id="IPR027805">
    <property type="entry name" value="Transposase_HTH_dom"/>
</dbReference>
<name>H2ZYA6_LATCH</name>
<keyword evidence="7" id="KW-0175">Coiled coil</keyword>
<dbReference type="EMBL" id="AFYH01122644">
    <property type="status" value="NOT_ANNOTATED_CDS"/>
    <property type="molecule type" value="Genomic_DNA"/>
</dbReference>
<evidence type="ECO:0000256" key="6">
    <source>
        <dbReference type="PROSITE-ProRule" id="PRU00309"/>
    </source>
</evidence>
<keyword evidence="2" id="KW-0479">Metal-binding</keyword>
<dbReference type="SMART" id="SM00980">
    <property type="entry name" value="THAP"/>
    <property type="match status" value="1"/>
</dbReference>
<reference evidence="10" key="3">
    <citation type="submission" date="2025-09" db="UniProtKB">
        <authorList>
            <consortium name="Ensembl"/>
        </authorList>
    </citation>
    <scope>IDENTIFICATION</scope>
</reference>
<feature type="compositionally biased region" description="Basic and acidic residues" evidence="8">
    <location>
        <begin position="88"/>
        <end position="102"/>
    </location>
</feature>
<dbReference type="Pfam" id="PF13359">
    <property type="entry name" value="DDE_Tnp_4"/>
    <property type="match status" value="1"/>
</dbReference>
<dbReference type="GO" id="GO:0003677">
    <property type="term" value="F:DNA binding"/>
    <property type="evidence" value="ECO:0007669"/>
    <property type="project" value="UniProtKB-UniRule"/>
</dbReference>
<dbReference type="SUPFAM" id="SSF57716">
    <property type="entry name" value="Glucocorticoid receptor-like (DNA-binding domain)"/>
    <property type="match status" value="1"/>
</dbReference>
<keyword evidence="5 6" id="KW-0238">DNA-binding</keyword>
<dbReference type="Proteomes" id="UP000008672">
    <property type="component" value="Unassembled WGS sequence"/>
</dbReference>
<evidence type="ECO:0000256" key="1">
    <source>
        <dbReference type="ARBA" id="ARBA00001968"/>
    </source>
</evidence>
<dbReference type="GO" id="GO:0008270">
    <property type="term" value="F:zinc ion binding"/>
    <property type="evidence" value="ECO:0007669"/>
    <property type="project" value="UniProtKB-KW"/>
</dbReference>
<dbReference type="Bgee" id="ENSLACG00000002124">
    <property type="expression patterns" value="Expressed in muscle tissue and 6 other cell types or tissues"/>
</dbReference>
<dbReference type="InterPro" id="IPR006612">
    <property type="entry name" value="THAP_Znf"/>
</dbReference>
<dbReference type="InterPro" id="IPR038441">
    <property type="entry name" value="THAP_Znf_sf"/>
</dbReference>
<reference evidence="10" key="2">
    <citation type="submission" date="2025-08" db="UniProtKB">
        <authorList>
            <consortium name="Ensembl"/>
        </authorList>
    </citation>
    <scope>IDENTIFICATION</scope>
</reference>
<gene>
    <name evidence="10" type="primary">XRCC2</name>
</gene>
<feature type="coiled-coil region" evidence="7">
    <location>
        <begin position="162"/>
        <end position="189"/>
    </location>
</feature>
<evidence type="ECO:0000313" key="11">
    <source>
        <dbReference type="Proteomes" id="UP000008672"/>
    </source>
</evidence>
<evidence type="ECO:0000256" key="8">
    <source>
        <dbReference type="SAM" id="MobiDB-lite"/>
    </source>
</evidence>
<keyword evidence="3 6" id="KW-0863">Zinc-finger</keyword>
<dbReference type="AlphaFoldDB" id="H2ZYA6"/>
<evidence type="ECO:0000256" key="4">
    <source>
        <dbReference type="ARBA" id="ARBA00022833"/>
    </source>
</evidence>
<dbReference type="Pfam" id="PF05485">
    <property type="entry name" value="THAP"/>
    <property type="match status" value="1"/>
</dbReference>
<dbReference type="PANTHER" id="PTHR23080">
    <property type="entry name" value="THAP DOMAIN PROTEIN"/>
    <property type="match status" value="1"/>
</dbReference>
<organism evidence="10 11">
    <name type="scientific">Latimeria chalumnae</name>
    <name type="common">Coelacanth</name>
    <dbReference type="NCBI Taxonomy" id="7897"/>
    <lineage>
        <taxon>Eukaryota</taxon>
        <taxon>Metazoa</taxon>
        <taxon>Chordata</taxon>
        <taxon>Craniata</taxon>
        <taxon>Vertebrata</taxon>
        <taxon>Euteleostomi</taxon>
        <taxon>Coelacanthiformes</taxon>
        <taxon>Coelacanthidae</taxon>
        <taxon>Latimeria</taxon>
    </lineage>
</organism>
<dbReference type="Pfam" id="PF13613">
    <property type="entry name" value="HTH_Tnp_4"/>
    <property type="match status" value="1"/>
</dbReference>
<dbReference type="InParanoid" id="H2ZYA6"/>
<evidence type="ECO:0000256" key="3">
    <source>
        <dbReference type="ARBA" id="ARBA00022771"/>
    </source>
</evidence>
<dbReference type="PROSITE" id="PS50950">
    <property type="entry name" value="ZF_THAP"/>
    <property type="match status" value="1"/>
</dbReference>
<proteinExistence type="predicted"/>
<reference evidence="11" key="1">
    <citation type="submission" date="2011-08" db="EMBL/GenBank/DDBJ databases">
        <title>The draft genome of Latimeria chalumnae.</title>
        <authorList>
            <person name="Di Palma F."/>
            <person name="Alfoldi J."/>
            <person name="Johnson J."/>
            <person name="Berlin A."/>
            <person name="Gnerre S."/>
            <person name="Jaffe D."/>
            <person name="MacCallum I."/>
            <person name="Young S."/>
            <person name="Walker B.J."/>
            <person name="Lander E."/>
            <person name="Lindblad-Toh K."/>
        </authorList>
    </citation>
    <scope>NUCLEOTIDE SEQUENCE [LARGE SCALE GENOMIC DNA]</scope>
    <source>
        <strain evidence="11">Wild caught</strain>
    </source>
</reference>
<dbReference type="GeneTree" id="ENSGT00940000164249"/>
<evidence type="ECO:0000256" key="2">
    <source>
        <dbReference type="ARBA" id="ARBA00022723"/>
    </source>
</evidence>
<dbReference type="Gene3D" id="6.20.210.20">
    <property type="entry name" value="THAP domain"/>
    <property type="match status" value="1"/>
</dbReference>
<dbReference type="HOGENOM" id="CLU_025643_1_2_1"/>